<name>A0A0D1XSR2_ANEMI</name>
<sequence>MRSINWIRILAILISLPIGLLVYYIVLEMIYNQPVHDVRSVALYGGSIYLIFGITPVDYPYIERNKMHVSACSLVFFSQGRGHGRLAGVKAALYASVRETNRRPFGARCGDDPLWIVLDNQHP</sequence>
<organism evidence="2 4">
    <name type="scientific">Aneurinibacillus migulanus</name>
    <name type="common">Bacillus migulanus</name>
    <dbReference type="NCBI Taxonomy" id="47500"/>
    <lineage>
        <taxon>Bacteria</taxon>
        <taxon>Bacillati</taxon>
        <taxon>Bacillota</taxon>
        <taxon>Bacilli</taxon>
        <taxon>Bacillales</taxon>
        <taxon>Paenibacillaceae</taxon>
        <taxon>Aneurinibacillus group</taxon>
        <taxon>Aneurinibacillus</taxon>
    </lineage>
</organism>
<feature type="transmembrane region" description="Helical" evidence="1">
    <location>
        <begin position="7"/>
        <end position="26"/>
    </location>
</feature>
<evidence type="ECO:0000313" key="2">
    <source>
        <dbReference type="EMBL" id="KON96190.1"/>
    </source>
</evidence>
<reference evidence="3 5" key="2">
    <citation type="submission" date="2016-10" db="EMBL/GenBank/DDBJ databases">
        <authorList>
            <person name="de Groot N.N."/>
        </authorList>
    </citation>
    <scope>NUCLEOTIDE SEQUENCE [LARGE SCALE GENOMIC DNA]</scope>
    <source>
        <strain evidence="3 5">DSM 2895</strain>
    </source>
</reference>
<keyword evidence="4" id="KW-1185">Reference proteome</keyword>
<dbReference type="AlphaFoldDB" id="A0A0D1XSR2"/>
<dbReference type="EMBL" id="LGUG01000004">
    <property type="protein sequence ID" value="KON96190.1"/>
    <property type="molecule type" value="Genomic_DNA"/>
</dbReference>
<keyword evidence="1" id="KW-1133">Transmembrane helix</keyword>
<gene>
    <name evidence="2" type="ORF">AF333_12555</name>
    <name evidence="3" type="ORF">SAMN04487909_10784</name>
</gene>
<dbReference type="PATRIC" id="fig|47500.8.peg.4607"/>
<keyword evidence="1" id="KW-0812">Transmembrane</keyword>
<reference evidence="2 4" key="1">
    <citation type="submission" date="2015-07" db="EMBL/GenBank/DDBJ databases">
        <title>Fjat-14205 dsm 2895.</title>
        <authorList>
            <person name="Liu B."/>
            <person name="Wang J."/>
            <person name="Zhu Y."/>
            <person name="Liu G."/>
            <person name="Chen Q."/>
            <person name="Chen Z."/>
            <person name="Lan J."/>
            <person name="Che J."/>
            <person name="Ge C."/>
            <person name="Shi H."/>
            <person name="Pan Z."/>
            <person name="Liu X."/>
        </authorList>
    </citation>
    <scope>NUCLEOTIDE SEQUENCE [LARGE SCALE GENOMIC DNA]</scope>
    <source>
        <strain evidence="2 4">DSM 2895</strain>
    </source>
</reference>
<dbReference type="Proteomes" id="UP000182836">
    <property type="component" value="Unassembled WGS sequence"/>
</dbReference>
<evidence type="ECO:0000256" key="1">
    <source>
        <dbReference type="SAM" id="Phobius"/>
    </source>
</evidence>
<evidence type="ECO:0000313" key="4">
    <source>
        <dbReference type="Proteomes" id="UP000037269"/>
    </source>
</evidence>
<dbReference type="RefSeq" id="WP_043068915.1">
    <property type="nucleotide sequence ID" value="NZ_CCMI01000179.1"/>
</dbReference>
<dbReference type="Proteomes" id="UP000037269">
    <property type="component" value="Unassembled WGS sequence"/>
</dbReference>
<keyword evidence="1" id="KW-0472">Membrane</keyword>
<dbReference type="STRING" id="47500.AF333_12555"/>
<protein>
    <submittedName>
        <fullName evidence="2">Uncharacterized protein</fullName>
    </submittedName>
</protein>
<feature type="transmembrane region" description="Helical" evidence="1">
    <location>
        <begin position="38"/>
        <end position="57"/>
    </location>
</feature>
<proteinExistence type="predicted"/>
<dbReference type="EMBL" id="FNED01000007">
    <property type="protein sequence ID" value="SDI74735.1"/>
    <property type="molecule type" value="Genomic_DNA"/>
</dbReference>
<dbReference type="GeneID" id="42306004"/>
<evidence type="ECO:0000313" key="5">
    <source>
        <dbReference type="Proteomes" id="UP000182836"/>
    </source>
</evidence>
<accession>A0A0D1XSR2</accession>
<evidence type="ECO:0000313" key="3">
    <source>
        <dbReference type="EMBL" id="SDI74735.1"/>
    </source>
</evidence>